<comment type="caution">
    <text evidence="4">The sequence shown here is derived from an EMBL/GenBank/DDBJ whole genome shotgun (WGS) entry which is preliminary data.</text>
</comment>
<keyword evidence="1" id="KW-1133">Transmembrane helix</keyword>
<keyword evidence="1" id="KW-0472">Membrane</keyword>
<feature type="transmembrane region" description="Helical" evidence="1">
    <location>
        <begin position="12"/>
        <end position="35"/>
    </location>
</feature>
<protein>
    <submittedName>
        <fullName evidence="4">Uncharacterized protein</fullName>
    </submittedName>
</protein>
<feature type="transmembrane region" description="Helical" evidence="1">
    <location>
        <begin position="491"/>
        <end position="510"/>
    </location>
</feature>
<evidence type="ECO:0000256" key="1">
    <source>
        <dbReference type="SAM" id="Phobius"/>
    </source>
</evidence>
<reference evidence="4 5" key="1">
    <citation type="journal article" date="2016" name="Nat. Commun.">
        <title>Thousands of microbial genomes shed light on interconnected biogeochemical processes in an aquifer system.</title>
        <authorList>
            <person name="Anantharaman K."/>
            <person name="Brown C.T."/>
            <person name="Hug L.A."/>
            <person name="Sharon I."/>
            <person name="Castelle C.J."/>
            <person name="Probst A.J."/>
            <person name="Thomas B.C."/>
            <person name="Singh A."/>
            <person name="Wilkins M.J."/>
            <person name="Karaoz U."/>
            <person name="Brodie E.L."/>
            <person name="Williams K.H."/>
            <person name="Hubbard S.S."/>
            <person name="Banfield J.F."/>
        </authorList>
    </citation>
    <scope>NUCLEOTIDE SEQUENCE [LARGE SCALE GENOMIC DNA]</scope>
</reference>
<evidence type="ECO:0000313" key="4">
    <source>
        <dbReference type="EMBL" id="OGF18659.1"/>
    </source>
</evidence>
<feature type="domain" description="DUF7088" evidence="3">
    <location>
        <begin position="43"/>
        <end position="145"/>
    </location>
</feature>
<name>A0A1F5RW43_9BACT</name>
<dbReference type="EMBL" id="MFFU01000040">
    <property type="protein sequence ID" value="OGF18659.1"/>
    <property type="molecule type" value="Genomic_DNA"/>
</dbReference>
<evidence type="ECO:0000259" key="2">
    <source>
        <dbReference type="Pfam" id="PF09822"/>
    </source>
</evidence>
<evidence type="ECO:0000259" key="3">
    <source>
        <dbReference type="Pfam" id="PF23357"/>
    </source>
</evidence>
<organism evidence="4 5">
    <name type="scientific">Candidatus Falkowbacteria bacterium RIFCSPHIGHO2_02_FULL_45_15</name>
    <dbReference type="NCBI Taxonomy" id="1797987"/>
    <lineage>
        <taxon>Bacteria</taxon>
        <taxon>Candidatus Falkowiibacteriota</taxon>
    </lineage>
</organism>
<evidence type="ECO:0000313" key="5">
    <source>
        <dbReference type="Proteomes" id="UP000177691"/>
    </source>
</evidence>
<dbReference type="AlphaFoldDB" id="A0A1F5RW43"/>
<accession>A0A1F5RW43</accession>
<proteinExistence type="predicted"/>
<sequence>MKLIDNFKRQYTLSTQITIVIGIIAALNFLSYQIFTRFDLTQGKIYSLSDISKATAANLNDIVNIKAYFSAELPPQFMNVRQETKDILAEYQNYAPQKLRVEFIDPKDNLELQQKLQILGIPQLQFNILENDKYQVINGFLAIVVSFGDKQQAIPVVSDTKNLEYQLTSAIKKVTADAFPELAFASGNGELSADSDISAAGKKLAEIYATREADLSGGEKISDDINTLIVAGPTAKFSQRAQYVIDQFLMSGGKSAIFLVNGVNVTNGLQANKNEAAPAELLAGYGFNIEPSLVLDAASDMASFNQGFITFTTQYPFFVKVGESGLDKNNAAVAKLQSIVFPWASPLSVAENKSGAKVEVLAKTTPQAWTMRDNFDLSPQGDFGVSGNKAVYNLAVSLSGPLKSAFAEYIPQNSESGEHRASTDNARVIVISNANFIKDNFVSRYPDNLTFFQNIVDSVTLDADLITIRSKEVNERPLSQIADSRKRALKYGNVFGVTVVVLAFGLWRYFGRKKTRFADEL</sequence>
<feature type="domain" description="ABC-type uncharacterised transport system" evidence="2">
    <location>
        <begin position="180"/>
        <end position="446"/>
    </location>
</feature>
<dbReference type="InterPro" id="IPR019196">
    <property type="entry name" value="ABC_transp_unknown"/>
</dbReference>
<dbReference type="Pfam" id="PF09822">
    <property type="entry name" value="ABC_transp_aux"/>
    <property type="match status" value="1"/>
</dbReference>
<dbReference type="InterPro" id="IPR055396">
    <property type="entry name" value="DUF7088"/>
</dbReference>
<gene>
    <name evidence="4" type="ORF">A3D54_00980</name>
</gene>
<dbReference type="Pfam" id="PF23357">
    <property type="entry name" value="DUF7088"/>
    <property type="match status" value="1"/>
</dbReference>
<keyword evidence="1" id="KW-0812">Transmembrane</keyword>
<dbReference type="Proteomes" id="UP000177691">
    <property type="component" value="Unassembled WGS sequence"/>
</dbReference>